<accession>A0A1G7T2C1</accession>
<reference evidence="2 3" key="1">
    <citation type="submission" date="2016-10" db="EMBL/GenBank/DDBJ databases">
        <authorList>
            <person name="de Groot N.N."/>
        </authorList>
    </citation>
    <scope>NUCLEOTIDE SEQUENCE [LARGE SCALE GENOMIC DNA]</scope>
    <source>
        <strain evidence="2 3">ATCC BAA-466</strain>
    </source>
</reference>
<feature type="chain" id="PRO_5039537466" evidence="1">
    <location>
        <begin position="21"/>
        <end position="202"/>
    </location>
</feature>
<dbReference type="RefSeq" id="WP_090289904.1">
    <property type="nucleotide sequence ID" value="NZ_FNCK01000004.1"/>
</dbReference>
<dbReference type="Pfam" id="PF20207">
    <property type="entry name" value="DUF6568"/>
    <property type="match status" value="1"/>
</dbReference>
<dbReference type="InterPro" id="IPR036249">
    <property type="entry name" value="Thioredoxin-like_sf"/>
</dbReference>
<proteinExistence type="predicted"/>
<organism evidence="2 3">
    <name type="scientific">Facklamia miroungae</name>
    <dbReference type="NCBI Taxonomy" id="120956"/>
    <lineage>
        <taxon>Bacteria</taxon>
        <taxon>Bacillati</taxon>
        <taxon>Bacillota</taxon>
        <taxon>Bacilli</taxon>
        <taxon>Lactobacillales</taxon>
        <taxon>Aerococcaceae</taxon>
        <taxon>Facklamia</taxon>
    </lineage>
</organism>
<sequence length="202" mass="23373">MKKFNKLILLLASASLFASACHMSDAKNQAEPNKTTSHAEKTTEINELVSFEEDTKLLKMEPKLKEKTYKQLDQMESYSEDPIISPHSMSNIQTIEDQKAYENVIKASYHSPQLIYIGFNECPYCRNFLPKLNQLAKELSLTYYYYNTNERVNDNNFRDLVDNYFKVSTVPQLFLIKDGQIDRKLENTNSMAELEAFLLAAK</sequence>
<dbReference type="InterPro" id="IPR046698">
    <property type="entry name" value="PedC-like"/>
</dbReference>
<dbReference type="PROSITE" id="PS51257">
    <property type="entry name" value="PROKAR_LIPOPROTEIN"/>
    <property type="match status" value="1"/>
</dbReference>
<dbReference type="Proteomes" id="UP000199708">
    <property type="component" value="Unassembled WGS sequence"/>
</dbReference>
<evidence type="ECO:0000313" key="3">
    <source>
        <dbReference type="Proteomes" id="UP000199708"/>
    </source>
</evidence>
<evidence type="ECO:0000313" key="2">
    <source>
        <dbReference type="EMBL" id="SDG28809.1"/>
    </source>
</evidence>
<dbReference type="STRING" id="120956.SAMN05421791_104238"/>
<dbReference type="EMBL" id="FNCK01000004">
    <property type="protein sequence ID" value="SDG28809.1"/>
    <property type="molecule type" value="Genomic_DNA"/>
</dbReference>
<dbReference type="AlphaFoldDB" id="A0A1G7T2C1"/>
<gene>
    <name evidence="2" type="ORF">SAMN05421791_104238</name>
</gene>
<dbReference type="OrthoDB" id="9792987at2"/>
<name>A0A1G7T2C1_9LACT</name>
<keyword evidence="1" id="KW-0732">Signal</keyword>
<protein>
    <submittedName>
        <fullName evidence="2">Bacteriocin transport accessory protein, putative</fullName>
    </submittedName>
</protein>
<dbReference type="CDD" id="cd02947">
    <property type="entry name" value="TRX_family"/>
    <property type="match status" value="1"/>
</dbReference>
<feature type="signal peptide" evidence="1">
    <location>
        <begin position="1"/>
        <end position="20"/>
    </location>
</feature>
<evidence type="ECO:0000256" key="1">
    <source>
        <dbReference type="SAM" id="SignalP"/>
    </source>
</evidence>
<dbReference type="SUPFAM" id="SSF52833">
    <property type="entry name" value="Thioredoxin-like"/>
    <property type="match status" value="1"/>
</dbReference>
<dbReference type="Gene3D" id="3.40.30.10">
    <property type="entry name" value="Glutaredoxin"/>
    <property type="match status" value="1"/>
</dbReference>
<keyword evidence="3" id="KW-1185">Reference proteome</keyword>